<feature type="region of interest" description="Disordered" evidence="1">
    <location>
        <begin position="19"/>
        <end position="60"/>
    </location>
</feature>
<organism evidence="2 3">
    <name type="scientific">Thalassorhabdomicrobium marinisediminis</name>
    <dbReference type="NCBI Taxonomy" id="2170577"/>
    <lineage>
        <taxon>Bacteria</taxon>
        <taxon>Pseudomonadati</taxon>
        <taxon>Pseudomonadota</taxon>
        <taxon>Alphaproteobacteria</taxon>
        <taxon>Rhodobacterales</taxon>
        <taxon>Paracoccaceae</taxon>
        <taxon>Thalassorhabdomicrobium</taxon>
    </lineage>
</organism>
<evidence type="ECO:0000313" key="3">
    <source>
        <dbReference type="Proteomes" id="UP000244817"/>
    </source>
</evidence>
<sequence length="120" mass="13893">MLPDPTECVVRMDRRGSVLTDHPINLDGHRSAADQRETEMRRRPANSQPPSTLSSQLGLGSLEDQMLAEPARTWVEVMEKWRFLLVRYASPPEAGDERLQKLIKRALGDMERLRKREERK</sequence>
<name>A0A2T7FTY2_9RHOB</name>
<protein>
    <submittedName>
        <fullName evidence="2">Uncharacterized protein</fullName>
    </submittedName>
</protein>
<gene>
    <name evidence="2" type="ORF">DC363_14155</name>
</gene>
<dbReference type="Proteomes" id="UP000244817">
    <property type="component" value="Unassembled WGS sequence"/>
</dbReference>
<accession>A0A2T7FTY2</accession>
<dbReference type="AlphaFoldDB" id="A0A2T7FTY2"/>
<feature type="compositionally biased region" description="Low complexity" evidence="1">
    <location>
        <begin position="48"/>
        <end position="60"/>
    </location>
</feature>
<proteinExistence type="predicted"/>
<comment type="caution">
    <text evidence="2">The sequence shown here is derived from an EMBL/GenBank/DDBJ whole genome shotgun (WGS) entry which is preliminary data.</text>
</comment>
<evidence type="ECO:0000256" key="1">
    <source>
        <dbReference type="SAM" id="MobiDB-lite"/>
    </source>
</evidence>
<dbReference type="EMBL" id="QCYG01000009">
    <property type="protein sequence ID" value="PVA05616.1"/>
    <property type="molecule type" value="Genomic_DNA"/>
</dbReference>
<evidence type="ECO:0000313" key="2">
    <source>
        <dbReference type="EMBL" id="PVA05616.1"/>
    </source>
</evidence>
<reference evidence="2 3" key="1">
    <citation type="submission" date="2018-04" db="EMBL/GenBank/DDBJ databases">
        <title>Pelagivirga bohaiensis gen. nov., sp. nov., a bacterium isolated from the Bohai Sea.</title>
        <authorList>
            <person name="Ji X."/>
        </authorList>
    </citation>
    <scope>NUCLEOTIDE SEQUENCE [LARGE SCALE GENOMIC DNA]</scope>
    <source>
        <strain evidence="2 3">BH-SD16</strain>
    </source>
</reference>
<feature type="compositionally biased region" description="Basic and acidic residues" evidence="1">
    <location>
        <begin position="27"/>
        <end position="42"/>
    </location>
</feature>
<keyword evidence="3" id="KW-1185">Reference proteome</keyword>